<dbReference type="EMBL" id="CP003742">
    <property type="protein sequence ID" value="AGI74410.1"/>
    <property type="molecule type" value="Genomic_DNA"/>
</dbReference>
<name>M9RX14_9RHOB</name>
<evidence type="ECO:0000313" key="2">
    <source>
        <dbReference type="Proteomes" id="UP000004688"/>
    </source>
</evidence>
<dbReference type="KEGG" id="oar:OA238_c45460"/>
<keyword evidence="2" id="KW-1185">Reference proteome</keyword>
<dbReference type="InterPro" id="IPR043148">
    <property type="entry name" value="TagF_C"/>
</dbReference>
<dbReference type="Gene3D" id="3.40.50.12580">
    <property type="match status" value="1"/>
</dbReference>
<evidence type="ECO:0000313" key="1">
    <source>
        <dbReference type="EMBL" id="AGI74410.1"/>
    </source>
</evidence>
<dbReference type="SUPFAM" id="SSF53756">
    <property type="entry name" value="UDP-Glycosyltransferase/glycogen phosphorylase"/>
    <property type="match status" value="1"/>
</dbReference>
<dbReference type="Proteomes" id="UP000004688">
    <property type="component" value="Chromosome"/>
</dbReference>
<dbReference type="HOGENOM" id="CLU_1169720_0_0_5"/>
<organism evidence="1 2">
    <name type="scientific">Octadecabacter arcticus 238</name>
    <dbReference type="NCBI Taxonomy" id="391616"/>
    <lineage>
        <taxon>Bacteria</taxon>
        <taxon>Pseudomonadati</taxon>
        <taxon>Pseudomonadota</taxon>
        <taxon>Alphaproteobacteria</taxon>
        <taxon>Rhodobacterales</taxon>
        <taxon>Roseobacteraceae</taxon>
        <taxon>Octadecabacter</taxon>
    </lineage>
</organism>
<dbReference type="RefSeq" id="WP_015497348.1">
    <property type="nucleotide sequence ID" value="NC_020908.1"/>
</dbReference>
<proteinExistence type="predicted"/>
<dbReference type="OrthoDB" id="7869894at2"/>
<gene>
    <name evidence="1" type="ORF">OA238_c45460</name>
</gene>
<dbReference type="AlphaFoldDB" id="M9RX14"/>
<reference evidence="1 2" key="1">
    <citation type="journal article" date="2013" name="PLoS ONE">
        <title>Poles Apart: Arctic and Antarctic Octadecabacter strains Share High Genome Plasticity and a New Type of Xanthorhodopsin.</title>
        <authorList>
            <person name="Vollmers J."/>
            <person name="Voget S."/>
            <person name="Dietrich S."/>
            <person name="Gollnow K."/>
            <person name="Smits M."/>
            <person name="Meyer K."/>
            <person name="Brinkhoff T."/>
            <person name="Simon M."/>
            <person name="Daniel R."/>
        </authorList>
    </citation>
    <scope>NUCLEOTIDE SEQUENCE [LARGE SCALE GENOMIC DNA]</scope>
    <source>
        <strain evidence="1 2">238</strain>
    </source>
</reference>
<sequence>MPYYSEKLLFWEALGANRSIFVDDVISKVEVVGFVKQNILPERTWPAEVTAWKARYKHRLLVCQSFRWGKGRYHKDDIQSFYDLIETVVKRNPDLGIIIRPHRGKVRQNHRNYDKYLQDKYPSVLFSKYHSGPLAKATIHDTLALCDAMVSPTSTTVLDCVYAGKPAAVFDEGLDIFPGLMQIADADGLERFLDQIDRPGPEQAQLITRFGTFTDNLDRAAESIERHLSPVHKPVAE</sequence>
<dbReference type="eggNOG" id="ENOG502ZW70">
    <property type="taxonomic scope" value="Bacteria"/>
</dbReference>
<evidence type="ECO:0008006" key="3">
    <source>
        <dbReference type="Google" id="ProtNLM"/>
    </source>
</evidence>
<protein>
    <recommendedName>
        <fullName evidence="3">Capsule polysaccharide biosynthesis protein</fullName>
    </recommendedName>
</protein>
<accession>M9RX14</accession>
<dbReference type="STRING" id="391616.OA238_c45460"/>